<dbReference type="Proteomes" id="UP000627715">
    <property type="component" value="Unassembled WGS sequence"/>
</dbReference>
<reference evidence="2" key="1">
    <citation type="journal article" date="2014" name="Int. J. Syst. Evol. Microbiol.">
        <title>Complete genome sequence of Corynebacterium casei LMG S-19264T (=DSM 44701T), isolated from a smear-ripened cheese.</title>
        <authorList>
            <consortium name="US DOE Joint Genome Institute (JGI-PGF)"/>
            <person name="Walter F."/>
            <person name="Albersmeier A."/>
            <person name="Kalinowski J."/>
            <person name="Ruckert C."/>
        </authorList>
    </citation>
    <scope>NUCLEOTIDE SEQUENCE</scope>
    <source>
        <strain evidence="2">CGMCC 1.15425</strain>
    </source>
</reference>
<keyword evidence="3" id="KW-1185">Reference proteome</keyword>
<feature type="domain" description="EAL" evidence="1">
    <location>
        <begin position="3"/>
        <end position="107"/>
    </location>
</feature>
<accession>A0A916QLR4</accession>
<dbReference type="EMBL" id="BMIY01000008">
    <property type="protein sequence ID" value="GFZ77041.1"/>
    <property type="molecule type" value="Genomic_DNA"/>
</dbReference>
<dbReference type="AlphaFoldDB" id="A0A916QLR4"/>
<evidence type="ECO:0000313" key="3">
    <source>
        <dbReference type="Proteomes" id="UP000627715"/>
    </source>
</evidence>
<dbReference type="PROSITE" id="PS50883">
    <property type="entry name" value="EAL"/>
    <property type="match status" value="1"/>
</dbReference>
<proteinExistence type="predicted"/>
<gene>
    <name evidence="2" type="ORF">GCM10011403_20100</name>
</gene>
<dbReference type="Gene3D" id="3.20.20.450">
    <property type="entry name" value="EAL domain"/>
    <property type="match status" value="1"/>
</dbReference>
<dbReference type="Pfam" id="PF00563">
    <property type="entry name" value="EAL"/>
    <property type="match status" value="1"/>
</dbReference>
<dbReference type="SUPFAM" id="SSF141868">
    <property type="entry name" value="EAL domain-like"/>
    <property type="match status" value="1"/>
</dbReference>
<organism evidence="2 3">
    <name type="scientific">Pseudohongiella nitratireducens</name>
    <dbReference type="NCBI Taxonomy" id="1768907"/>
    <lineage>
        <taxon>Bacteria</taxon>
        <taxon>Pseudomonadati</taxon>
        <taxon>Pseudomonadota</taxon>
        <taxon>Gammaproteobacteria</taxon>
        <taxon>Pseudomonadales</taxon>
        <taxon>Pseudohongiellaceae</taxon>
        <taxon>Pseudohongiella</taxon>
    </lineage>
</organism>
<dbReference type="RefSeq" id="WP_267890004.1">
    <property type="nucleotide sequence ID" value="NZ_BMIY01000008.1"/>
</dbReference>
<name>A0A916QLR4_9GAMM</name>
<reference evidence="2" key="2">
    <citation type="submission" date="2020-09" db="EMBL/GenBank/DDBJ databases">
        <authorList>
            <person name="Sun Q."/>
            <person name="Zhou Y."/>
        </authorList>
    </citation>
    <scope>NUCLEOTIDE SEQUENCE</scope>
    <source>
        <strain evidence="2">CGMCC 1.15425</strain>
    </source>
</reference>
<evidence type="ECO:0000313" key="2">
    <source>
        <dbReference type="EMBL" id="GFZ77041.1"/>
    </source>
</evidence>
<sequence length="107" mass="12429">MGESYSSLQIQSAMENNEIMLFFEPRLNTRTGYFSALHAVVRWHNPRRGQLILDDFKTMLEDESAVRGFSAWMLKLAFAAADEWSSHGYKFRLAVNVTHVLECQIYH</sequence>
<dbReference type="InterPro" id="IPR001633">
    <property type="entry name" value="EAL_dom"/>
</dbReference>
<evidence type="ECO:0000259" key="1">
    <source>
        <dbReference type="PROSITE" id="PS50883"/>
    </source>
</evidence>
<comment type="caution">
    <text evidence="2">The sequence shown here is derived from an EMBL/GenBank/DDBJ whole genome shotgun (WGS) entry which is preliminary data.</text>
</comment>
<dbReference type="InterPro" id="IPR035919">
    <property type="entry name" value="EAL_sf"/>
</dbReference>
<protein>
    <recommendedName>
        <fullName evidence="1">EAL domain-containing protein</fullName>
    </recommendedName>
</protein>